<dbReference type="Gene3D" id="3.30.420.60">
    <property type="entry name" value="eRF1 domain 2"/>
    <property type="match status" value="1"/>
</dbReference>
<dbReference type="RefSeq" id="WP_406696331.1">
    <property type="nucleotide sequence ID" value="NZ_CP155447.1"/>
</dbReference>
<sequence>MPNLTKNKVAVHEGVIRPDLVNELEAFQAPDQRVSSVYLDLDPKHWGNFPEFRRDLKTTLAHARQEIERLETRHEVRQSLLHDLDLVEEVAPTAYGERFTRGLACFIGSEAGEGHVLPLPWPVQERFFYENRFVLWPLNQILDQSDRYAIILTDKAQSRMFLFFLERLEEVAELHDELPGRIRFPVPNREIQYRNRHVASYHQHFDNVSETALRWLQREPFEHLIIGCPSEILPDFESRLHRYLRDRIVARWDVDDLHDPHLQILERARLEEQQLLDREAQATWQTIQDFLPYRGAHGPEEVFAALWRLRVDTLLQEPDVERPGFRCTNCTRLSLDRDPCVECGSDTKAEVDRIFEETLLDGIDQGAHVRYWTDPRLRSVGSMAALKRFPEAARASGTD</sequence>
<dbReference type="AlphaFoldDB" id="A0AAU7CDK3"/>
<evidence type="ECO:0000313" key="1">
    <source>
        <dbReference type="EMBL" id="XBH03592.1"/>
    </source>
</evidence>
<dbReference type="InterPro" id="IPR042226">
    <property type="entry name" value="eFR1_2_sf"/>
</dbReference>
<dbReference type="EMBL" id="CP155447">
    <property type="protein sequence ID" value="XBH03592.1"/>
    <property type="molecule type" value="Genomic_DNA"/>
</dbReference>
<dbReference type="InterPro" id="IPR041202">
    <property type="entry name" value="BaeRF_family10"/>
</dbReference>
<name>A0AAU7CDK3_9BACT</name>
<accession>A0AAU7CDK3</accession>
<proteinExistence type="predicted"/>
<protein>
    <recommendedName>
        <fullName evidence="2">eRF1 domain-containing protein</fullName>
    </recommendedName>
</protein>
<dbReference type="Pfam" id="PF18854">
    <property type="entry name" value="baeRF_family10"/>
    <property type="match status" value="1"/>
</dbReference>
<organism evidence="1">
    <name type="scientific">Singulisphaera sp. Ch08</name>
    <dbReference type="NCBI Taxonomy" id="3120278"/>
    <lineage>
        <taxon>Bacteria</taxon>
        <taxon>Pseudomonadati</taxon>
        <taxon>Planctomycetota</taxon>
        <taxon>Planctomycetia</taxon>
        <taxon>Isosphaerales</taxon>
        <taxon>Isosphaeraceae</taxon>
        <taxon>Singulisphaera</taxon>
    </lineage>
</organism>
<gene>
    <name evidence="1" type="ORF">V5E97_35595</name>
</gene>
<reference evidence="1" key="1">
    <citation type="submission" date="2024-05" db="EMBL/GenBank/DDBJ databases">
        <title>Planctomycetes of the genus Singulisphaera possess chitinolytic capabilities.</title>
        <authorList>
            <person name="Ivanova A."/>
        </authorList>
    </citation>
    <scope>NUCLEOTIDE SEQUENCE</scope>
    <source>
        <strain evidence="1">Ch08T</strain>
    </source>
</reference>
<evidence type="ECO:0008006" key="2">
    <source>
        <dbReference type="Google" id="ProtNLM"/>
    </source>
</evidence>